<keyword evidence="2" id="KW-1185">Reference proteome</keyword>
<name>A0ACC0J9S1_CHOFU</name>
<organism evidence="1 2">
    <name type="scientific">Choristoneura fumiferana</name>
    <name type="common">Spruce budworm moth</name>
    <name type="synonym">Archips fumiferana</name>
    <dbReference type="NCBI Taxonomy" id="7141"/>
    <lineage>
        <taxon>Eukaryota</taxon>
        <taxon>Metazoa</taxon>
        <taxon>Ecdysozoa</taxon>
        <taxon>Arthropoda</taxon>
        <taxon>Hexapoda</taxon>
        <taxon>Insecta</taxon>
        <taxon>Pterygota</taxon>
        <taxon>Neoptera</taxon>
        <taxon>Endopterygota</taxon>
        <taxon>Lepidoptera</taxon>
        <taxon>Glossata</taxon>
        <taxon>Ditrysia</taxon>
        <taxon>Tortricoidea</taxon>
        <taxon>Tortricidae</taxon>
        <taxon>Tortricinae</taxon>
        <taxon>Choristoneura</taxon>
    </lineage>
</organism>
<comment type="caution">
    <text evidence="1">The sequence shown here is derived from an EMBL/GenBank/DDBJ whole genome shotgun (WGS) entry which is preliminary data.</text>
</comment>
<evidence type="ECO:0000313" key="2">
    <source>
        <dbReference type="Proteomes" id="UP001064048"/>
    </source>
</evidence>
<proteinExistence type="predicted"/>
<sequence>MLKDHYYMSVHEWSEEPRPLTRCRSARAPRTPRTPRTPRALSPRKYTEDFYDDRVERNNERNIERSRRASMARPATARAPLRSSCARPTTLTQRPAFTIY</sequence>
<dbReference type="EMBL" id="CM046113">
    <property type="protein sequence ID" value="KAI8420875.1"/>
    <property type="molecule type" value="Genomic_DNA"/>
</dbReference>
<evidence type="ECO:0000313" key="1">
    <source>
        <dbReference type="EMBL" id="KAI8420875.1"/>
    </source>
</evidence>
<gene>
    <name evidence="1" type="ORF">MSG28_008062</name>
</gene>
<protein>
    <submittedName>
        <fullName evidence="1">Uncharacterized protein</fullName>
    </submittedName>
</protein>
<dbReference type="Proteomes" id="UP001064048">
    <property type="component" value="Chromosome 13"/>
</dbReference>
<reference evidence="1 2" key="1">
    <citation type="journal article" date="2022" name="Genome Biol. Evol.">
        <title>The Spruce Budworm Genome: Reconstructing the Evolutionary History of Antifreeze Proteins.</title>
        <authorList>
            <person name="Beliveau C."/>
            <person name="Gagne P."/>
            <person name="Picq S."/>
            <person name="Vernygora O."/>
            <person name="Keeling C.I."/>
            <person name="Pinkney K."/>
            <person name="Doucet D."/>
            <person name="Wen F."/>
            <person name="Johnston J.S."/>
            <person name="Maaroufi H."/>
            <person name="Boyle B."/>
            <person name="Laroche J."/>
            <person name="Dewar K."/>
            <person name="Juretic N."/>
            <person name="Blackburn G."/>
            <person name="Nisole A."/>
            <person name="Brunet B."/>
            <person name="Brandao M."/>
            <person name="Lumley L."/>
            <person name="Duan J."/>
            <person name="Quan G."/>
            <person name="Lucarotti C.J."/>
            <person name="Roe A.D."/>
            <person name="Sperling F.A.H."/>
            <person name="Levesque R.C."/>
            <person name="Cusson M."/>
        </authorList>
    </citation>
    <scope>NUCLEOTIDE SEQUENCE [LARGE SCALE GENOMIC DNA]</scope>
    <source>
        <strain evidence="1">Glfc:IPQL:Cfum</strain>
    </source>
</reference>
<accession>A0ACC0J9S1</accession>